<feature type="region of interest" description="Disordered" evidence="1">
    <location>
        <begin position="184"/>
        <end position="243"/>
    </location>
</feature>
<dbReference type="Proteomes" id="UP001642464">
    <property type="component" value="Unassembled WGS sequence"/>
</dbReference>
<comment type="caution">
    <text evidence="2">The sequence shown here is derived from an EMBL/GenBank/DDBJ whole genome shotgun (WGS) entry which is preliminary data.</text>
</comment>
<keyword evidence="3" id="KW-1185">Reference proteome</keyword>
<evidence type="ECO:0000256" key="1">
    <source>
        <dbReference type="SAM" id="MobiDB-lite"/>
    </source>
</evidence>
<accession>A0ABP0JG25</accession>
<feature type="region of interest" description="Disordered" evidence="1">
    <location>
        <begin position="259"/>
        <end position="343"/>
    </location>
</feature>
<feature type="compositionally biased region" description="Polar residues" evidence="1">
    <location>
        <begin position="199"/>
        <end position="208"/>
    </location>
</feature>
<proteinExistence type="predicted"/>
<name>A0ABP0JG25_9DINO</name>
<protein>
    <submittedName>
        <fullName evidence="2">Uncharacterized protein</fullName>
    </submittedName>
</protein>
<dbReference type="EMBL" id="CAXAMM010007107">
    <property type="protein sequence ID" value="CAK9013251.1"/>
    <property type="molecule type" value="Genomic_DNA"/>
</dbReference>
<gene>
    <name evidence="2" type="ORF">SCF082_LOCUS11853</name>
</gene>
<organism evidence="2 3">
    <name type="scientific">Durusdinium trenchii</name>
    <dbReference type="NCBI Taxonomy" id="1381693"/>
    <lineage>
        <taxon>Eukaryota</taxon>
        <taxon>Sar</taxon>
        <taxon>Alveolata</taxon>
        <taxon>Dinophyceae</taxon>
        <taxon>Suessiales</taxon>
        <taxon>Symbiodiniaceae</taxon>
        <taxon>Durusdinium</taxon>
    </lineage>
</organism>
<sequence>MSSLDVALEQQSNAAKTKLKERAGKSRLVADSSTGVRDIQNVLRNFLTYKETSDLHALISPGKFVKLTWKSQPDPEYMVKMANLCCDLAAIAPNSKLAGKKSGKLCKSFLTLVKRIGSPDSNKIKLVLERLILPTDYDGGVSDGEEDATAWAAADGGGSRSDLALPLQDAQDFDISEFEKISSNQLQPLPHAAPATPTKGPTSSNSAGFSPDASKTEPQGRFTGSSASFRMSRLELGPPSPVKRKLNLDEKLLYEAEGHIPKKAVPKSKAGPMKRPAIKRPPSSLPPTNSHEPNEVPGEGAVGHADDGDERGDEPPTKLMFRKNVHSRAYNKEKNAQLEGGADLKTAKDAARSAGAAAVREAEAQGLLED</sequence>
<reference evidence="2 3" key="1">
    <citation type="submission" date="2024-02" db="EMBL/GenBank/DDBJ databases">
        <authorList>
            <person name="Chen Y."/>
            <person name="Shah S."/>
            <person name="Dougan E. K."/>
            <person name="Thang M."/>
            <person name="Chan C."/>
        </authorList>
    </citation>
    <scope>NUCLEOTIDE SEQUENCE [LARGE SCALE GENOMIC DNA]</scope>
</reference>
<evidence type="ECO:0000313" key="3">
    <source>
        <dbReference type="Proteomes" id="UP001642464"/>
    </source>
</evidence>
<evidence type="ECO:0000313" key="2">
    <source>
        <dbReference type="EMBL" id="CAK9013251.1"/>
    </source>
</evidence>